<comment type="caution">
    <text evidence="4">The sequence shown here is derived from an EMBL/GenBank/DDBJ whole genome shotgun (WGS) entry which is preliminary data.</text>
</comment>
<dbReference type="InterPro" id="IPR040097">
    <property type="entry name" value="FAAL/FAAC"/>
</dbReference>
<feature type="domain" description="AMP-dependent synthetase/ligase" evidence="3">
    <location>
        <begin position="53"/>
        <end position="424"/>
    </location>
</feature>
<evidence type="ECO:0000259" key="3">
    <source>
        <dbReference type="Pfam" id="PF00501"/>
    </source>
</evidence>
<protein>
    <submittedName>
        <fullName evidence="4">Fatty acyl-AMP ligase</fullName>
    </submittedName>
</protein>
<proteinExistence type="inferred from homology"/>
<name>A0ABS0CXT5_9NOCA</name>
<organism evidence="4 5">
    <name type="scientific">Nocardia amamiensis</name>
    <dbReference type="NCBI Taxonomy" id="404578"/>
    <lineage>
        <taxon>Bacteria</taxon>
        <taxon>Bacillati</taxon>
        <taxon>Actinomycetota</taxon>
        <taxon>Actinomycetes</taxon>
        <taxon>Mycobacteriales</taxon>
        <taxon>Nocardiaceae</taxon>
        <taxon>Nocardia</taxon>
    </lineage>
</organism>
<dbReference type="GO" id="GO:0016874">
    <property type="term" value="F:ligase activity"/>
    <property type="evidence" value="ECO:0007669"/>
    <property type="project" value="UniProtKB-KW"/>
</dbReference>
<dbReference type="SUPFAM" id="SSF56801">
    <property type="entry name" value="Acetyl-CoA synthetase-like"/>
    <property type="match status" value="1"/>
</dbReference>
<dbReference type="EMBL" id="JADLQX010000026">
    <property type="protein sequence ID" value="MBF6301401.1"/>
    <property type="molecule type" value="Genomic_DNA"/>
</dbReference>
<evidence type="ECO:0000313" key="5">
    <source>
        <dbReference type="Proteomes" id="UP000702209"/>
    </source>
</evidence>
<sequence length="582" mass="61020">MTTPSDELRPAHASIVHALLAGGERGAAAASTIIMAERASAHDADEIARRHDDLVHVASRAAAGLAEAGVRKGDRVLLCLPTSAEFVTAFFGALLLGAVPTAIATPGGFGAAEIFLDRFSRLLAYLEPAAVVATGSVLHALPLSASVSAIDATVLHALAGAADTPALEPRLPAPDDLAFIQATSGSTGTPKGVQVTHANLAANCEQIARAAAIGPGDTWVGWLPLHHDMGLIGGFLTPLFRGVDAVLIPPNRFLRHPADWLRAVHRHRGTLTAAPNFAYGYAAARIADSELDGLDLSTWRFLFCGAEPIHPATVRRFVDRFRAWGLPADALVPCYGLAEASLAVTVSRPRAPIAYDSVSRRALAEDGMAMDVPAGDGDALDIVDCGAPVAGTEVRILDENGAPRGPDLVGRVQFRGPSTTPGYFRMPEATAATREDGWWDTGDMGYLRDGRLRVTGRRKDLIIIRGANYLPTDFEIAAEQVPGVRPGGVVAVGRTDNDGMSEELHLIVETSLAPQEYDALARAVRAAVSKRTGVLAAGVRVVAPRSIPKTTSGKVQRTTARHLLEDDPDALVGAGHGGGAAR</sequence>
<gene>
    <name evidence="4" type="ORF">IU459_28250</name>
</gene>
<dbReference type="CDD" id="cd05931">
    <property type="entry name" value="FAAL"/>
    <property type="match status" value="1"/>
</dbReference>
<dbReference type="PANTHER" id="PTHR22754:SF32">
    <property type="entry name" value="DISCO-INTERACTING PROTEIN 2"/>
    <property type="match status" value="1"/>
</dbReference>
<dbReference type="Pfam" id="PF00501">
    <property type="entry name" value="AMP-binding"/>
    <property type="match status" value="1"/>
</dbReference>
<keyword evidence="2 4" id="KW-0436">Ligase</keyword>
<evidence type="ECO:0000313" key="4">
    <source>
        <dbReference type="EMBL" id="MBF6301401.1"/>
    </source>
</evidence>
<dbReference type="InterPro" id="IPR042099">
    <property type="entry name" value="ANL_N_sf"/>
</dbReference>
<evidence type="ECO:0000256" key="1">
    <source>
        <dbReference type="ARBA" id="ARBA00006432"/>
    </source>
</evidence>
<comment type="similarity">
    <text evidence="1">Belongs to the ATP-dependent AMP-binding enzyme family.</text>
</comment>
<dbReference type="InterPro" id="IPR045851">
    <property type="entry name" value="AMP-bd_C_sf"/>
</dbReference>
<dbReference type="PROSITE" id="PS00455">
    <property type="entry name" value="AMP_BINDING"/>
    <property type="match status" value="1"/>
</dbReference>
<dbReference type="Gene3D" id="3.30.300.30">
    <property type="match status" value="1"/>
</dbReference>
<dbReference type="Proteomes" id="UP000702209">
    <property type="component" value="Unassembled WGS sequence"/>
</dbReference>
<reference evidence="4 5" key="1">
    <citation type="submission" date="2020-10" db="EMBL/GenBank/DDBJ databases">
        <title>Identification of Nocardia species via Next-generation sequencing and recognition of intraspecies genetic diversity.</title>
        <authorList>
            <person name="Li P."/>
            <person name="Li P."/>
            <person name="Lu B."/>
        </authorList>
    </citation>
    <scope>NUCLEOTIDE SEQUENCE [LARGE SCALE GENOMIC DNA]</scope>
    <source>
        <strain evidence="4 5">BJ06-0157</strain>
    </source>
</reference>
<keyword evidence="5" id="KW-1185">Reference proteome</keyword>
<dbReference type="InterPro" id="IPR000873">
    <property type="entry name" value="AMP-dep_synth/lig_dom"/>
</dbReference>
<accession>A0ABS0CXT5</accession>
<evidence type="ECO:0000256" key="2">
    <source>
        <dbReference type="ARBA" id="ARBA00022598"/>
    </source>
</evidence>
<dbReference type="PANTHER" id="PTHR22754">
    <property type="entry name" value="DISCO-INTERACTING PROTEIN 2 DIP2 -RELATED"/>
    <property type="match status" value="1"/>
</dbReference>
<dbReference type="RefSeq" id="WP_195132620.1">
    <property type="nucleotide sequence ID" value="NZ_JADLQX010000026.1"/>
</dbReference>
<dbReference type="Gene3D" id="3.40.50.12780">
    <property type="entry name" value="N-terminal domain of ligase-like"/>
    <property type="match status" value="1"/>
</dbReference>
<dbReference type="InterPro" id="IPR020845">
    <property type="entry name" value="AMP-binding_CS"/>
</dbReference>